<evidence type="ECO:0000259" key="4">
    <source>
        <dbReference type="SMART" id="SM00990"/>
    </source>
</evidence>
<organism evidence="5">
    <name type="scientific">Siphoviridae sp. ctjfQ5</name>
    <dbReference type="NCBI Taxonomy" id="2823594"/>
    <lineage>
        <taxon>Viruses</taxon>
        <taxon>Duplodnaviria</taxon>
        <taxon>Heunggongvirae</taxon>
        <taxon>Uroviricota</taxon>
        <taxon>Caudoviricetes</taxon>
    </lineage>
</organism>
<reference evidence="5" key="1">
    <citation type="journal article" date="2021" name="Proc. Natl. Acad. Sci. U.S.A.">
        <title>A Catalog of Tens of Thousands of Viruses from Human Metagenomes Reveals Hidden Associations with Chronic Diseases.</title>
        <authorList>
            <person name="Tisza M.J."/>
            <person name="Buck C.B."/>
        </authorList>
    </citation>
    <scope>NUCLEOTIDE SEQUENCE</scope>
    <source>
        <strain evidence="5">CtjfQ5</strain>
    </source>
</reference>
<dbReference type="GO" id="GO:0004518">
    <property type="term" value="F:nuclease activity"/>
    <property type="evidence" value="ECO:0007669"/>
    <property type="project" value="UniProtKB-KW"/>
</dbReference>
<dbReference type="InterPro" id="IPR014883">
    <property type="entry name" value="VRR_NUC"/>
</dbReference>
<dbReference type="SMART" id="SM00990">
    <property type="entry name" value="VRR_NUC"/>
    <property type="match status" value="1"/>
</dbReference>
<keyword evidence="2" id="KW-0540">Nuclease</keyword>
<feature type="domain" description="VRR-NUC" evidence="4">
    <location>
        <begin position="1"/>
        <end position="81"/>
    </location>
</feature>
<evidence type="ECO:0000256" key="1">
    <source>
        <dbReference type="ARBA" id="ARBA00001946"/>
    </source>
</evidence>
<evidence type="ECO:0000256" key="2">
    <source>
        <dbReference type="ARBA" id="ARBA00022722"/>
    </source>
</evidence>
<evidence type="ECO:0000313" key="5">
    <source>
        <dbReference type="EMBL" id="DAD66210.1"/>
    </source>
</evidence>
<dbReference type="GO" id="GO:0003676">
    <property type="term" value="F:nucleic acid binding"/>
    <property type="evidence" value="ECO:0007669"/>
    <property type="project" value="InterPro"/>
</dbReference>
<dbReference type="Gene3D" id="3.40.1350.10">
    <property type="match status" value="1"/>
</dbReference>
<evidence type="ECO:0000256" key="3">
    <source>
        <dbReference type="ARBA" id="ARBA00022801"/>
    </source>
</evidence>
<comment type="cofactor">
    <cofactor evidence="1">
        <name>Mg(2+)</name>
        <dbReference type="ChEBI" id="CHEBI:18420"/>
    </cofactor>
</comment>
<sequence>MNESRIERRLVDGVKKLGGMCLKFVSPGTPGVPDRLIITPTGRIIFAELKTETGRLAKIQRYTIGEMQKRGADVRVVKGIDEVMRLLAEIEGGGGQ</sequence>
<accession>A0A8S5L8W6</accession>
<dbReference type="InterPro" id="IPR011856">
    <property type="entry name" value="tRNA_endonuc-like_dom_sf"/>
</dbReference>
<dbReference type="EMBL" id="BK014655">
    <property type="protein sequence ID" value="DAD66210.1"/>
    <property type="molecule type" value="Genomic_DNA"/>
</dbReference>
<dbReference type="GO" id="GO:0016788">
    <property type="term" value="F:hydrolase activity, acting on ester bonds"/>
    <property type="evidence" value="ECO:0007669"/>
    <property type="project" value="InterPro"/>
</dbReference>
<keyword evidence="3" id="KW-0378">Hydrolase</keyword>
<name>A0A8S5L8W6_9CAUD</name>
<proteinExistence type="predicted"/>
<protein>
    <submittedName>
        <fullName evidence="5">Nuclease</fullName>
    </submittedName>
</protein>